<dbReference type="PANTHER" id="PTHR45663">
    <property type="entry name" value="GEO12009P1"/>
    <property type="match status" value="1"/>
</dbReference>
<name>A0A085ZZE5_9FLAO</name>
<dbReference type="SUPFAM" id="SSF52833">
    <property type="entry name" value="Thioredoxin-like"/>
    <property type="match status" value="1"/>
</dbReference>
<dbReference type="STRING" id="445961.IW15_22430"/>
<dbReference type="GO" id="GO:0005829">
    <property type="term" value="C:cytosol"/>
    <property type="evidence" value="ECO:0007669"/>
    <property type="project" value="TreeGrafter"/>
</dbReference>
<feature type="domain" description="Thioredoxin" evidence="6">
    <location>
        <begin position="1"/>
        <end position="97"/>
    </location>
</feature>
<organism evidence="7 8">
    <name type="scientific">Chryseobacterium soli</name>
    <dbReference type="NCBI Taxonomy" id="445961"/>
    <lineage>
        <taxon>Bacteria</taxon>
        <taxon>Pseudomonadati</taxon>
        <taxon>Bacteroidota</taxon>
        <taxon>Flavobacteriia</taxon>
        <taxon>Flavobacteriales</taxon>
        <taxon>Weeksellaceae</taxon>
        <taxon>Chryseobacterium group</taxon>
        <taxon>Chryseobacterium</taxon>
    </lineage>
</organism>
<keyword evidence="5" id="KW-0676">Redox-active center</keyword>
<keyword evidence="3" id="KW-0249">Electron transport</keyword>
<evidence type="ECO:0000313" key="8">
    <source>
        <dbReference type="Proteomes" id="UP000028705"/>
    </source>
</evidence>
<keyword evidence="4" id="KW-1015">Disulfide bond</keyword>
<dbReference type="PIRSF" id="PIRSF000077">
    <property type="entry name" value="Thioredoxin"/>
    <property type="match status" value="1"/>
</dbReference>
<evidence type="ECO:0000256" key="1">
    <source>
        <dbReference type="ARBA" id="ARBA00008987"/>
    </source>
</evidence>
<evidence type="ECO:0000256" key="5">
    <source>
        <dbReference type="ARBA" id="ARBA00023284"/>
    </source>
</evidence>
<dbReference type="EMBL" id="JPRH01000017">
    <property type="protein sequence ID" value="KFF09809.1"/>
    <property type="molecule type" value="Genomic_DNA"/>
</dbReference>
<evidence type="ECO:0000256" key="4">
    <source>
        <dbReference type="ARBA" id="ARBA00023157"/>
    </source>
</evidence>
<protein>
    <recommendedName>
        <fullName evidence="6">Thioredoxin domain-containing protein</fullName>
    </recommendedName>
</protein>
<evidence type="ECO:0000256" key="3">
    <source>
        <dbReference type="ARBA" id="ARBA00022982"/>
    </source>
</evidence>
<dbReference type="PANTHER" id="PTHR45663:SF11">
    <property type="entry name" value="GEO12009P1"/>
    <property type="match status" value="1"/>
</dbReference>
<evidence type="ECO:0000259" key="6">
    <source>
        <dbReference type="PROSITE" id="PS51352"/>
    </source>
</evidence>
<evidence type="ECO:0000313" key="7">
    <source>
        <dbReference type="EMBL" id="KFF09809.1"/>
    </source>
</evidence>
<comment type="caution">
    <text evidence="7">The sequence shown here is derived from an EMBL/GenBank/DDBJ whole genome shotgun (WGS) entry which is preliminary data.</text>
</comment>
<dbReference type="InterPro" id="IPR036249">
    <property type="entry name" value="Thioredoxin-like_sf"/>
</dbReference>
<reference evidence="7 8" key="1">
    <citation type="submission" date="2014-07" db="EMBL/GenBank/DDBJ databases">
        <title>Genome of Chryseobacterium soli DSM 19298.</title>
        <authorList>
            <person name="Stropko S.J."/>
            <person name="Pipes S.E."/>
            <person name="Newman J."/>
        </authorList>
    </citation>
    <scope>NUCLEOTIDE SEQUENCE [LARGE SCALE GENOMIC DNA]</scope>
    <source>
        <strain evidence="7 8">DSM 19298</strain>
    </source>
</reference>
<dbReference type="InterPro" id="IPR005746">
    <property type="entry name" value="Thioredoxin"/>
</dbReference>
<proteinExistence type="inferred from homology"/>
<dbReference type="GO" id="GO:0045454">
    <property type="term" value="P:cell redox homeostasis"/>
    <property type="evidence" value="ECO:0007669"/>
    <property type="project" value="TreeGrafter"/>
</dbReference>
<dbReference type="Pfam" id="PF00085">
    <property type="entry name" value="Thioredoxin"/>
    <property type="match status" value="1"/>
</dbReference>
<keyword evidence="8" id="KW-1185">Reference proteome</keyword>
<evidence type="ECO:0000256" key="2">
    <source>
        <dbReference type="ARBA" id="ARBA00022448"/>
    </source>
</evidence>
<gene>
    <name evidence="7" type="ORF">IW15_22430</name>
</gene>
<dbReference type="InterPro" id="IPR013766">
    <property type="entry name" value="Thioredoxin_domain"/>
</dbReference>
<dbReference type="PROSITE" id="PS51352">
    <property type="entry name" value="THIOREDOXIN_2"/>
    <property type="match status" value="1"/>
</dbReference>
<dbReference type="CDD" id="cd02947">
    <property type="entry name" value="TRX_family"/>
    <property type="match status" value="1"/>
</dbReference>
<keyword evidence="2" id="KW-0813">Transport</keyword>
<dbReference type="OrthoDB" id="9790390at2"/>
<dbReference type="GO" id="GO:0015035">
    <property type="term" value="F:protein-disulfide reductase activity"/>
    <property type="evidence" value="ECO:0007669"/>
    <property type="project" value="InterPro"/>
</dbReference>
<comment type="similarity">
    <text evidence="1">Belongs to the thioredoxin family.</text>
</comment>
<sequence>MDLANKIESEQLTMVNFHATWRPPCVAMKPNLDEVVAEFDDVIHYERVDIDKYPDLATLFEIRSVPTTMLFKKGEMKWRHSGVVPSHELGQLVKENL</sequence>
<dbReference type="Gene3D" id="3.40.30.10">
    <property type="entry name" value="Glutaredoxin"/>
    <property type="match status" value="1"/>
</dbReference>
<accession>A0A085ZZE5</accession>
<dbReference type="eggNOG" id="COG3118">
    <property type="taxonomic scope" value="Bacteria"/>
</dbReference>
<dbReference type="AlphaFoldDB" id="A0A085ZZE5"/>
<dbReference type="Proteomes" id="UP000028705">
    <property type="component" value="Unassembled WGS sequence"/>
</dbReference>
<dbReference type="RefSeq" id="WP_034715616.1">
    <property type="nucleotide sequence ID" value="NZ_JPRH01000017.1"/>
</dbReference>